<accession>A0ABV2QYI9</accession>
<dbReference type="EMBL" id="JBEPSM010000001">
    <property type="protein sequence ID" value="MET4633475.1"/>
    <property type="molecule type" value="Genomic_DNA"/>
</dbReference>
<comment type="subcellular location">
    <subcellularLocation>
        <location evidence="1">Cell membrane</location>
        <topology evidence="1">Multi-pass membrane protein</topology>
    </subcellularLocation>
</comment>
<comment type="caution">
    <text evidence="7">The sequence shown here is derived from an EMBL/GenBank/DDBJ whole genome shotgun (WGS) entry which is preliminary data.</text>
</comment>
<evidence type="ECO:0000313" key="7">
    <source>
        <dbReference type="EMBL" id="MET4633475.1"/>
    </source>
</evidence>
<dbReference type="PANTHER" id="PTHR32196:SF72">
    <property type="entry name" value="RIBOSE IMPORT PERMEASE PROTEIN RBSC"/>
    <property type="match status" value="1"/>
</dbReference>
<evidence type="ECO:0000256" key="3">
    <source>
        <dbReference type="ARBA" id="ARBA00022692"/>
    </source>
</evidence>
<evidence type="ECO:0000256" key="5">
    <source>
        <dbReference type="ARBA" id="ARBA00023136"/>
    </source>
</evidence>
<sequence>MAHEMTNSSPTSTKADRSRLALRDILFKAGPLIALIALIAYLSFASPKFATHTNFANIGRQTAPLAILAIGQTFAILTGGIDLSVAAIAAFASATTAVLMTSPLVLFGVDFGYLPIPVCLAAGLMVGLLAGLLNGWIIATFKIPDFIATLGTMQVFRGVALLTTQGQSVPGPSSTREMPASFTWLGTANVAGIPASIFIALICAGIAIYVLKFTALGRAVYAVGGNREAARVCGISIGRTKIYVYAISGLLASIAGILLVARLSAANALLAEGEELRSIASVVIGGTNLFGGEGGVIGSLIGAMLVGVLGNGLNLLGVSPFYQRIAQGVVVVLVVIFDQWRRRSLNKK</sequence>
<feature type="transmembrane region" description="Helical" evidence="6">
    <location>
        <begin position="112"/>
        <end position="133"/>
    </location>
</feature>
<reference evidence="7 8" key="1">
    <citation type="submission" date="2024-06" db="EMBL/GenBank/DDBJ databases">
        <title>Sorghum-associated microbial communities from plants grown in Nebraska, USA.</title>
        <authorList>
            <person name="Schachtman D."/>
        </authorList>
    </citation>
    <scope>NUCLEOTIDE SEQUENCE [LARGE SCALE GENOMIC DNA]</scope>
    <source>
        <strain evidence="7 8">3207</strain>
    </source>
</reference>
<keyword evidence="4 6" id="KW-1133">Transmembrane helix</keyword>
<feature type="transmembrane region" description="Helical" evidence="6">
    <location>
        <begin position="25"/>
        <end position="44"/>
    </location>
</feature>
<evidence type="ECO:0000256" key="1">
    <source>
        <dbReference type="ARBA" id="ARBA00004651"/>
    </source>
</evidence>
<keyword evidence="2" id="KW-1003">Cell membrane</keyword>
<feature type="transmembrane region" description="Helical" evidence="6">
    <location>
        <begin position="282"/>
        <end position="309"/>
    </location>
</feature>
<organism evidence="7 8">
    <name type="scientific">Kaistia defluvii</name>
    <dbReference type="NCBI Taxonomy" id="410841"/>
    <lineage>
        <taxon>Bacteria</taxon>
        <taxon>Pseudomonadati</taxon>
        <taxon>Pseudomonadota</taxon>
        <taxon>Alphaproteobacteria</taxon>
        <taxon>Hyphomicrobiales</taxon>
        <taxon>Kaistiaceae</taxon>
        <taxon>Kaistia</taxon>
    </lineage>
</organism>
<feature type="transmembrane region" description="Helical" evidence="6">
    <location>
        <begin position="242"/>
        <end position="261"/>
    </location>
</feature>
<dbReference type="CDD" id="cd06579">
    <property type="entry name" value="TM_PBP1_transp_AraH_like"/>
    <property type="match status" value="1"/>
</dbReference>
<evidence type="ECO:0000313" key="8">
    <source>
        <dbReference type="Proteomes" id="UP001549321"/>
    </source>
</evidence>
<dbReference type="Proteomes" id="UP001549321">
    <property type="component" value="Unassembled WGS sequence"/>
</dbReference>
<feature type="transmembrane region" description="Helical" evidence="6">
    <location>
        <begin position="182"/>
        <end position="211"/>
    </location>
</feature>
<dbReference type="PANTHER" id="PTHR32196">
    <property type="entry name" value="ABC TRANSPORTER PERMEASE PROTEIN YPHD-RELATED-RELATED"/>
    <property type="match status" value="1"/>
</dbReference>
<gene>
    <name evidence="7" type="ORF">ABIE08_001388</name>
</gene>
<name>A0ABV2QYI9_9HYPH</name>
<evidence type="ECO:0000256" key="6">
    <source>
        <dbReference type="SAM" id="Phobius"/>
    </source>
</evidence>
<keyword evidence="3 6" id="KW-0812">Transmembrane</keyword>
<dbReference type="Pfam" id="PF02653">
    <property type="entry name" value="BPD_transp_2"/>
    <property type="match status" value="1"/>
</dbReference>
<proteinExistence type="predicted"/>
<protein>
    <submittedName>
        <fullName evidence="7">Ribose transport system permease protein</fullName>
    </submittedName>
</protein>
<keyword evidence="8" id="KW-1185">Reference proteome</keyword>
<evidence type="ECO:0000256" key="4">
    <source>
        <dbReference type="ARBA" id="ARBA00022989"/>
    </source>
</evidence>
<evidence type="ECO:0000256" key="2">
    <source>
        <dbReference type="ARBA" id="ARBA00022475"/>
    </source>
</evidence>
<keyword evidence="5 6" id="KW-0472">Membrane</keyword>
<dbReference type="InterPro" id="IPR001851">
    <property type="entry name" value="ABC_transp_permease"/>
</dbReference>